<dbReference type="Proteomes" id="UP000295606">
    <property type="component" value="Unassembled WGS sequence"/>
</dbReference>
<dbReference type="Gene3D" id="2.40.360.20">
    <property type="match status" value="1"/>
</dbReference>
<dbReference type="EMBL" id="SMOD01000062">
    <property type="protein sequence ID" value="TDG02450.1"/>
    <property type="molecule type" value="Genomic_DNA"/>
</dbReference>
<dbReference type="AlphaFoldDB" id="A0A4R5L1Q4"/>
<organism evidence="1 2">
    <name type="scientific">Paraburkholderia guartelaensis</name>
    <dbReference type="NCBI Taxonomy" id="2546446"/>
    <lineage>
        <taxon>Bacteria</taxon>
        <taxon>Pseudomonadati</taxon>
        <taxon>Pseudomonadota</taxon>
        <taxon>Betaproteobacteria</taxon>
        <taxon>Burkholderiales</taxon>
        <taxon>Burkholderiaceae</taxon>
        <taxon>Paraburkholderia</taxon>
    </lineage>
</organism>
<name>A0A4R5L1Q4_9BURK</name>
<reference evidence="1 2" key="1">
    <citation type="submission" date="2019-03" db="EMBL/GenBank/DDBJ databases">
        <title>Paraburkholderia sp. isolated from native Mimosa gymnas in Guartela State Park, Brazil.</title>
        <authorList>
            <person name="Paulitsch F."/>
            <person name="Hungria M."/>
            <person name="Delamuta J.R.M."/>
            <person name="Ribeiro R.A."/>
            <person name="Dall'Agnol R."/>
            <person name="Silva J.S.B."/>
        </authorList>
    </citation>
    <scope>NUCLEOTIDE SEQUENCE [LARGE SCALE GENOMIC DNA]</scope>
    <source>
        <strain evidence="1 2">CNPSo 3008</strain>
    </source>
</reference>
<accession>A0A4R5L1Q4</accession>
<evidence type="ECO:0008006" key="3">
    <source>
        <dbReference type="Google" id="ProtNLM"/>
    </source>
</evidence>
<dbReference type="OrthoDB" id="574237at2"/>
<protein>
    <recommendedName>
        <fullName evidence="3">DUF3108 domain-containing protein</fullName>
    </recommendedName>
</protein>
<dbReference type="RefSeq" id="WP_133190219.1">
    <property type="nucleotide sequence ID" value="NZ_SMOD01000062.1"/>
</dbReference>
<sequence length="76" mass="8974">MFGRVEVKAGTFDAFRVTMRGLSTEQGDTLHRWTWNATFWYAPEVKRVVKSDAVFYARYQGEHHEKFELSEYSLAH</sequence>
<comment type="caution">
    <text evidence="1">The sequence shown here is derived from an EMBL/GenBank/DDBJ whole genome shotgun (WGS) entry which is preliminary data.</text>
</comment>
<evidence type="ECO:0000313" key="2">
    <source>
        <dbReference type="Proteomes" id="UP000295606"/>
    </source>
</evidence>
<evidence type="ECO:0000313" key="1">
    <source>
        <dbReference type="EMBL" id="TDG02450.1"/>
    </source>
</evidence>
<proteinExistence type="predicted"/>
<gene>
    <name evidence="1" type="ORF">E1N52_39750</name>
</gene>